<organism evidence="1">
    <name type="scientific">Hexamita inflata</name>
    <dbReference type="NCBI Taxonomy" id="28002"/>
    <lineage>
        <taxon>Eukaryota</taxon>
        <taxon>Metamonada</taxon>
        <taxon>Diplomonadida</taxon>
        <taxon>Hexamitidae</taxon>
        <taxon>Hexamitinae</taxon>
        <taxon>Hexamita</taxon>
    </lineage>
</organism>
<evidence type="ECO:0000313" key="2">
    <source>
        <dbReference type="EMBL" id="CAL6081407.1"/>
    </source>
</evidence>
<reference evidence="1" key="1">
    <citation type="submission" date="2023-06" db="EMBL/GenBank/DDBJ databases">
        <authorList>
            <person name="Kurt Z."/>
        </authorList>
    </citation>
    <scope>NUCLEOTIDE SEQUENCE</scope>
</reference>
<protein>
    <submittedName>
        <fullName evidence="1">Alcohol dehydrogenase</fullName>
    </submittedName>
    <submittedName>
        <fullName evidence="2">Alcohol_dehydrogenase</fullName>
    </submittedName>
</protein>
<evidence type="ECO:0000313" key="1">
    <source>
        <dbReference type="EMBL" id="CAI9915797.1"/>
    </source>
</evidence>
<proteinExistence type="predicted"/>
<comment type="caution">
    <text evidence="1">The sequence shown here is derived from an EMBL/GenBank/DDBJ whole genome shotgun (WGS) entry which is preliminary data.</text>
</comment>
<dbReference type="EMBL" id="CATOUU010000077">
    <property type="protein sequence ID" value="CAI9915797.1"/>
    <property type="molecule type" value="Genomic_DNA"/>
</dbReference>
<dbReference type="Proteomes" id="UP001642409">
    <property type="component" value="Unassembled WGS sequence"/>
</dbReference>
<gene>
    <name evidence="1" type="ORF">HINF_LOCUS3442</name>
    <name evidence="2" type="ORF">HINF_LOCUS60330</name>
</gene>
<sequence length="39" mass="4534">MGEAERNELLKVFMVRPVCGYYSTGCLPEEIARDAYKYM</sequence>
<dbReference type="EMBL" id="CAXDID020000352">
    <property type="protein sequence ID" value="CAL6081407.1"/>
    <property type="molecule type" value="Genomic_DNA"/>
</dbReference>
<accession>A0AA86NA09</accession>
<reference evidence="2 3" key="2">
    <citation type="submission" date="2024-07" db="EMBL/GenBank/DDBJ databases">
        <authorList>
            <person name="Akdeniz Z."/>
        </authorList>
    </citation>
    <scope>NUCLEOTIDE SEQUENCE [LARGE SCALE GENOMIC DNA]</scope>
</reference>
<dbReference type="AlphaFoldDB" id="A0AA86NA09"/>
<keyword evidence="3" id="KW-1185">Reference proteome</keyword>
<name>A0AA86NA09_9EUKA</name>
<evidence type="ECO:0000313" key="3">
    <source>
        <dbReference type="Proteomes" id="UP001642409"/>
    </source>
</evidence>